<organism evidence="3 4">
    <name type="scientific">Ruegeria profundi</name>
    <dbReference type="NCBI Taxonomy" id="1685378"/>
    <lineage>
        <taxon>Bacteria</taxon>
        <taxon>Pseudomonadati</taxon>
        <taxon>Pseudomonadota</taxon>
        <taxon>Alphaproteobacteria</taxon>
        <taxon>Rhodobacterales</taxon>
        <taxon>Roseobacteraceae</taxon>
        <taxon>Ruegeria</taxon>
    </lineage>
</organism>
<comment type="caution">
    <text evidence="3">The sequence shown here is derived from an EMBL/GenBank/DDBJ whole genome shotgun (WGS) entry which is preliminary data.</text>
</comment>
<dbReference type="PANTHER" id="PTHR43081">
    <property type="entry name" value="ADENYLATE CYCLASE, TERMINAL-DIFFERENTIATION SPECIFIC-RELATED"/>
    <property type="match status" value="1"/>
</dbReference>
<dbReference type="GO" id="GO:0035556">
    <property type="term" value="P:intracellular signal transduction"/>
    <property type="evidence" value="ECO:0007669"/>
    <property type="project" value="InterPro"/>
</dbReference>
<feature type="domain" description="Guanylate cyclase" evidence="2">
    <location>
        <begin position="11"/>
        <end position="123"/>
    </location>
</feature>
<dbReference type="Gene3D" id="1.25.40.10">
    <property type="entry name" value="Tetratricopeptide repeat domain"/>
    <property type="match status" value="1"/>
</dbReference>
<accession>A0A0X3TW06</accession>
<dbReference type="PROSITE" id="PS50125">
    <property type="entry name" value="GUANYLATE_CYCLASE_2"/>
    <property type="match status" value="1"/>
</dbReference>
<dbReference type="SUPFAM" id="SSF55073">
    <property type="entry name" value="Nucleotide cyclase"/>
    <property type="match status" value="1"/>
</dbReference>
<keyword evidence="1" id="KW-0802">TPR repeat</keyword>
<protein>
    <recommendedName>
        <fullName evidence="2">Guanylate cyclase domain-containing protein</fullName>
    </recommendedName>
</protein>
<dbReference type="Pfam" id="PF00211">
    <property type="entry name" value="Guanylate_cyc"/>
    <property type="match status" value="1"/>
</dbReference>
<dbReference type="GO" id="GO:0004016">
    <property type="term" value="F:adenylate cyclase activity"/>
    <property type="evidence" value="ECO:0007669"/>
    <property type="project" value="UniProtKB-ARBA"/>
</dbReference>
<dbReference type="AlphaFoldDB" id="A0A0X3TW06"/>
<dbReference type="PANTHER" id="PTHR43081:SF19">
    <property type="entry name" value="PH-SENSITIVE ADENYLATE CYCLASE RV1264"/>
    <property type="match status" value="1"/>
</dbReference>
<dbReference type="SMART" id="SM00044">
    <property type="entry name" value="CYCc"/>
    <property type="match status" value="1"/>
</dbReference>
<dbReference type="Proteomes" id="UP000053690">
    <property type="component" value="Unassembled WGS sequence"/>
</dbReference>
<dbReference type="InterPro" id="IPR001054">
    <property type="entry name" value="A/G_cyclase"/>
</dbReference>
<evidence type="ECO:0000259" key="2">
    <source>
        <dbReference type="PROSITE" id="PS50125"/>
    </source>
</evidence>
<dbReference type="RefSeq" id="WP_068334452.1">
    <property type="nucleotide sequence ID" value="NZ_LQBP01000003.1"/>
</dbReference>
<evidence type="ECO:0000313" key="4">
    <source>
        <dbReference type="Proteomes" id="UP000053690"/>
    </source>
</evidence>
<dbReference type="InterPro" id="IPR019734">
    <property type="entry name" value="TPR_rpt"/>
</dbReference>
<dbReference type="InterPro" id="IPR050697">
    <property type="entry name" value="Adenylyl/Guanylyl_Cyclase_3/4"/>
</dbReference>
<dbReference type="InterPro" id="IPR029787">
    <property type="entry name" value="Nucleotide_cyclase"/>
</dbReference>
<dbReference type="SMART" id="SM00028">
    <property type="entry name" value="TPR"/>
    <property type="match status" value="3"/>
</dbReference>
<keyword evidence="4" id="KW-1185">Reference proteome</keyword>
<dbReference type="EMBL" id="LQBP01000003">
    <property type="protein sequence ID" value="KUJ79887.1"/>
    <property type="molecule type" value="Genomic_DNA"/>
</dbReference>
<dbReference type="CDD" id="cd07302">
    <property type="entry name" value="CHD"/>
    <property type="match status" value="1"/>
</dbReference>
<dbReference type="PROSITE" id="PS50005">
    <property type="entry name" value="TPR"/>
    <property type="match status" value="1"/>
</dbReference>
<gene>
    <name evidence="3" type="ORF">AVO44_06860</name>
</gene>
<dbReference type="OrthoDB" id="54411at2"/>
<evidence type="ECO:0000313" key="3">
    <source>
        <dbReference type="EMBL" id="KUJ79887.1"/>
    </source>
</evidence>
<dbReference type="SUPFAM" id="SSF48452">
    <property type="entry name" value="TPR-like"/>
    <property type="match status" value="1"/>
</dbReference>
<dbReference type="Gene3D" id="3.30.70.1230">
    <property type="entry name" value="Nucleotide cyclase"/>
    <property type="match status" value="1"/>
</dbReference>
<dbReference type="GO" id="GO:0006171">
    <property type="term" value="P:cAMP biosynthetic process"/>
    <property type="evidence" value="ECO:0007669"/>
    <property type="project" value="TreeGrafter"/>
</dbReference>
<proteinExistence type="predicted"/>
<evidence type="ECO:0000256" key="1">
    <source>
        <dbReference type="PROSITE-ProRule" id="PRU00339"/>
    </source>
</evidence>
<sequence>MKAEMERRLSTVLATDVVGYSALMQRSEEDTIVRLKRLRKIVRQQAERHGARIISWAGDGALAEFTSPVSAVRGAFELQRELAAPHNAQQIGLQLRIGIHLADVIADGEDLLGDGVNIASRIEAEAEPGGVLVSQTVFEQAKRGAQVRFKKLGPRQLKNIDDPVELYSVEGDLGIHSCMLAQETTLTQPTAQSQRDNGVVVVPFQNRSADAEQDYFADGFTEDLITELSRFKELFVISRNASFSLAKRDAPSEQVCKETGVRYSIEGGVRVFGARVRISASLIDGINKEQVWSEKYDCDVNDLFDVQDDMLAKIAAAVAGRVERQAEETARAKPTEDMAAYDCLKRGLHHHRMGGVTRDNAEEAMAWLEKALEKDPNFGRAQAWLACAVATRDEWLGVNDVDHYWSMGRRALELDSDDAEVHRIMGSLALYKEDFDSALYHFTRALEITPNHAYIVAHAGNVHNYMGDGETGLEFQRRAQELDPFLPEYCREVGVIAHYVLGNWEACYSAATAFPRITRRAAAYRAAAALHLDDDVRLKRATRRLATVDPEFDADGLLSVERFQEDWRNEKLKDDIYRVRALIHGNDLRAVV</sequence>
<feature type="repeat" description="TPR" evidence="1">
    <location>
        <begin position="419"/>
        <end position="452"/>
    </location>
</feature>
<dbReference type="InterPro" id="IPR011990">
    <property type="entry name" value="TPR-like_helical_dom_sf"/>
</dbReference>
<name>A0A0X3TW06_9RHOB</name>
<reference evidence="4" key="1">
    <citation type="submission" date="2015-12" db="EMBL/GenBank/DDBJ databases">
        <authorList>
            <person name="Zhang G."/>
            <person name="Stingl U."/>
        </authorList>
    </citation>
    <scope>NUCLEOTIDE SEQUENCE [LARGE SCALE GENOMIC DNA]</scope>
    <source>
        <strain evidence="4">ZGT108</strain>
    </source>
</reference>
<dbReference type="STRING" id="1685378.AVO44_06860"/>